<feature type="non-terminal residue" evidence="1">
    <location>
        <position position="1"/>
    </location>
</feature>
<evidence type="ECO:0000313" key="1">
    <source>
        <dbReference type="EMBL" id="CAG8623600.1"/>
    </source>
</evidence>
<proteinExistence type="predicted"/>
<keyword evidence="2" id="KW-1185">Reference proteome</keyword>
<dbReference type="EMBL" id="CAJVQB010003986">
    <property type="protein sequence ID" value="CAG8623600.1"/>
    <property type="molecule type" value="Genomic_DNA"/>
</dbReference>
<organism evidence="1 2">
    <name type="scientific">Gigaspora margarita</name>
    <dbReference type="NCBI Taxonomy" id="4874"/>
    <lineage>
        <taxon>Eukaryota</taxon>
        <taxon>Fungi</taxon>
        <taxon>Fungi incertae sedis</taxon>
        <taxon>Mucoromycota</taxon>
        <taxon>Glomeromycotina</taxon>
        <taxon>Glomeromycetes</taxon>
        <taxon>Diversisporales</taxon>
        <taxon>Gigasporaceae</taxon>
        <taxon>Gigaspora</taxon>
    </lineage>
</organism>
<protein>
    <submittedName>
        <fullName evidence="1">7875_t:CDS:1</fullName>
    </submittedName>
</protein>
<dbReference type="Proteomes" id="UP000789901">
    <property type="component" value="Unassembled WGS sequence"/>
</dbReference>
<evidence type="ECO:0000313" key="2">
    <source>
        <dbReference type="Proteomes" id="UP000789901"/>
    </source>
</evidence>
<accession>A0ABN7UNY6</accession>
<gene>
    <name evidence="1" type="ORF">GMARGA_LOCUS7970</name>
</gene>
<comment type="caution">
    <text evidence="1">The sequence shown here is derived from an EMBL/GenBank/DDBJ whole genome shotgun (WGS) entry which is preliminary data.</text>
</comment>
<reference evidence="1 2" key="1">
    <citation type="submission" date="2021-06" db="EMBL/GenBank/DDBJ databases">
        <authorList>
            <person name="Kallberg Y."/>
            <person name="Tangrot J."/>
            <person name="Rosling A."/>
        </authorList>
    </citation>
    <scope>NUCLEOTIDE SEQUENCE [LARGE SCALE GENOMIC DNA]</scope>
    <source>
        <strain evidence="1 2">120-4 pot B 10/14</strain>
    </source>
</reference>
<name>A0ABN7UNY6_GIGMA</name>
<sequence>KGSDLLSDDQTLISKMDFQPAIISEFNKEIENFEETYDDSDTIIDTDDFQEINSDADEWYEMDNNKEKWQAHFDNEFNPITHEVNKGILWACRADLVIVP</sequence>